<dbReference type="AlphaFoldDB" id="S4A552"/>
<dbReference type="EMBL" id="AOPZ01000039">
    <property type="protein sequence ID" value="EPH45880.1"/>
    <property type="molecule type" value="Genomic_DNA"/>
</dbReference>
<evidence type="ECO:0000256" key="1">
    <source>
        <dbReference type="SAM" id="MobiDB-lite"/>
    </source>
</evidence>
<accession>S4A552</accession>
<protein>
    <submittedName>
        <fullName evidence="2">Uncharacterized protein</fullName>
    </submittedName>
</protein>
<evidence type="ECO:0000313" key="3">
    <source>
        <dbReference type="Proteomes" id="UP000014629"/>
    </source>
</evidence>
<keyword evidence="3" id="KW-1185">Reference proteome</keyword>
<proteinExistence type="predicted"/>
<evidence type="ECO:0000313" key="2">
    <source>
        <dbReference type="EMBL" id="EPH45880.1"/>
    </source>
</evidence>
<dbReference type="PATRIC" id="fig|1286094.4.peg.1055"/>
<name>S4A552_9ACTN</name>
<reference evidence="2 3" key="1">
    <citation type="submission" date="2013-02" db="EMBL/GenBank/DDBJ databases">
        <title>Draft Genome Sequence of Streptomyces aurantiacus, Which Produces Setomimycin.</title>
        <authorList>
            <person name="Gruening B.A."/>
            <person name="Praeg A."/>
            <person name="Erxleben A."/>
            <person name="Guenther S."/>
            <person name="Mueller M."/>
        </authorList>
    </citation>
    <scope>NUCLEOTIDE SEQUENCE [LARGE SCALE GENOMIC DNA]</scope>
    <source>
        <strain evidence="2 3">JA 4570</strain>
    </source>
</reference>
<organism evidence="2 3">
    <name type="scientific">Streptomyces aurantiacus JA 4570</name>
    <dbReference type="NCBI Taxonomy" id="1286094"/>
    <lineage>
        <taxon>Bacteria</taxon>
        <taxon>Bacillati</taxon>
        <taxon>Actinomycetota</taxon>
        <taxon>Actinomycetes</taxon>
        <taxon>Kitasatosporales</taxon>
        <taxon>Streptomycetaceae</taxon>
        <taxon>Streptomyces</taxon>
        <taxon>Streptomyces aurantiacus group</taxon>
    </lineage>
</organism>
<sequence>MFRPFLRRTPGLSLRDSPGHPCAARPGRHGAPRPGLPASGRRQGLRKVTKMYRAYRTSTFPRAAPVG</sequence>
<gene>
    <name evidence="2" type="ORF">STRAU_1076</name>
</gene>
<dbReference type="Proteomes" id="UP000014629">
    <property type="component" value="Unassembled WGS sequence"/>
</dbReference>
<comment type="caution">
    <text evidence="2">The sequence shown here is derived from an EMBL/GenBank/DDBJ whole genome shotgun (WGS) entry which is preliminary data.</text>
</comment>
<feature type="region of interest" description="Disordered" evidence="1">
    <location>
        <begin position="1"/>
        <end position="47"/>
    </location>
</feature>